<gene>
    <name evidence="2" type="ORF">Hgul01_02938</name>
</gene>
<name>A0ABP9X3I5_9CHLR</name>
<feature type="transmembrane region" description="Helical" evidence="1">
    <location>
        <begin position="45"/>
        <end position="65"/>
    </location>
</feature>
<evidence type="ECO:0000256" key="1">
    <source>
        <dbReference type="SAM" id="Phobius"/>
    </source>
</evidence>
<reference evidence="2 3" key="1">
    <citation type="submission" date="2024-02" db="EMBL/GenBank/DDBJ databases">
        <title>Herpetosiphon gulosus NBRC 112829.</title>
        <authorList>
            <person name="Ichikawa N."/>
            <person name="Katano-Makiyama Y."/>
            <person name="Hidaka K."/>
        </authorList>
    </citation>
    <scope>NUCLEOTIDE SEQUENCE [LARGE SCALE GENOMIC DNA]</scope>
    <source>
        <strain evidence="2 3">NBRC 112829</strain>
    </source>
</reference>
<organism evidence="2 3">
    <name type="scientific">Herpetosiphon gulosus</name>
    <dbReference type="NCBI Taxonomy" id="1973496"/>
    <lineage>
        <taxon>Bacteria</taxon>
        <taxon>Bacillati</taxon>
        <taxon>Chloroflexota</taxon>
        <taxon>Chloroflexia</taxon>
        <taxon>Herpetosiphonales</taxon>
        <taxon>Herpetosiphonaceae</taxon>
        <taxon>Herpetosiphon</taxon>
    </lineage>
</organism>
<evidence type="ECO:0000313" key="2">
    <source>
        <dbReference type="EMBL" id="GAA5529133.1"/>
    </source>
</evidence>
<accession>A0ABP9X3I5</accession>
<proteinExistence type="predicted"/>
<keyword evidence="1" id="KW-0812">Transmembrane</keyword>
<feature type="transmembrane region" description="Helical" evidence="1">
    <location>
        <begin position="17"/>
        <end position="39"/>
    </location>
</feature>
<evidence type="ECO:0000313" key="3">
    <source>
        <dbReference type="Proteomes" id="UP001428290"/>
    </source>
</evidence>
<keyword evidence="3" id="KW-1185">Reference proteome</keyword>
<protein>
    <submittedName>
        <fullName evidence="2">Uncharacterized protein</fullName>
    </submittedName>
</protein>
<keyword evidence="1" id="KW-0472">Membrane</keyword>
<keyword evidence="1" id="KW-1133">Transmembrane helix</keyword>
<dbReference type="Proteomes" id="UP001428290">
    <property type="component" value="Unassembled WGS sequence"/>
</dbReference>
<dbReference type="EMBL" id="BAABRU010000010">
    <property type="protein sequence ID" value="GAA5529133.1"/>
    <property type="molecule type" value="Genomic_DNA"/>
</dbReference>
<sequence length="74" mass="8139">MYQAPPPALSHWSKGRAIAAGLIIYAIGAVLFRVVLSLFLANTLLVALSCFVIFSLVNLAILRVVRAYKRSQKH</sequence>
<comment type="caution">
    <text evidence="2">The sequence shown here is derived from an EMBL/GenBank/DDBJ whole genome shotgun (WGS) entry which is preliminary data.</text>
</comment>